<dbReference type="FunFam" id="3.40.50.720:FF:000468">
    <property type="entry name" value="Short-chain dehydrogenase, putative"/>
    <property type="match status" value="1"/>
</dbReference>
<keyword evidence="1" id="KW-0812">Transmembrane</keyword>
<dbReference type="SUPFAM" id="SSF51735">
    <property type="entry name" value="NAD(P)-binding Rossmann-fold domains"/>
    <property type="match status" value="1"/>
</dbReference>
<name>A0A8H3C7X7_9AGAM</name>
<evidence type="ECO:0000256" key="1">
    <source>
        <dbReference type="SAM" id="Phobius"/>
    </source>
</evidence>
<protein>
    <recommendedName>
        <fullName evidence="4">3-ketodihydrosphingosine reductase TSC10</fullName>
    </recommendedName>
</protein>
<accession>A0A8H3C7X7</accession>
<feature type="transmembrane region" description="Helical" evidence="1">
    <location>
        <begin position="172"/>
        <end position="190"/>
    </location>
</feature>
<dbReference type="PRINTS" id="PR00081">
    <property type="entry name" value="GDHRDH"/>
</dbReference>
<evidence type="ECO:0000313" key="3">
    <source>
        <dbReference type="Proteomes" id="UP000663840"/>
    </source>
</evidence>
<organism evidence="2 3">
    <name type="scientific">Rhizoctonia solani</name>
    <dbReference type="NCBI Taxonomy" id="456999"/>
    <lineage>
        <taxon>Eukaryota</taxon>
        <taxon>Fungi</taxon>
        <taxon>Dikarya</taxon>
        <taxon>Basidiomycota</taxon>
        <taxon>Agaricomycotina</taxon>
        <taxon>Agaricomycetes</taxon>
        <taxon>Cantharellales</taxon>
        <taxon>Ceratobasidiaceae</taxon>
        <taxon>Rhizoctonia</taxon>
    </lineage>
</organism>
<dbReference type="EMBL" id="CAJMWR010003954">
    <property type="protein sequence ID" value="CAE6476321.1"/>
    <property type="molecule type" value="Genomic_DNA"/>
</dbReference>
<dbReference type="InterPro" id="IPR002347">
    <property type="entry name" value="SDR_fam"/>
</dbReference>
<dbReference type="PANTHER" id="PTHR43550:SF3">
    <property type="entry name" value="3-KETODIHYDROSPHINGOSINE REDUCTASE"/>
    <property type="match status" value="1"/>
</dbReference>
<dbReference type="GO" id="GO:0005789">
    <property type="term" value="C:endoplasmic reticulum membrane"/>
    <property type="evidence" value="ECO:0007669"/>
    <property type="project" value="TreeGrafter"/>
</dbReference>
<sequence>MPGLDPFFYSVVVAIFTVLISAMGLFTQKWDPKDKHCYVTGGSTGLGLCLAKILVKNGAHVSIVARNQDKLNQAITELESLRVSPAQIIKSYSFSLTDSAGSVAALDAASAPFEGRAPDALFLCAGASRPRFFIDDDTEALERGMRDAYWIQAYTAHAGIKKMVRQKVHGKIVFVGSMLSYMSFMGWSNYAPGKHALRGLADGLASECQLYDISVQMYFPCTMETPGYEEENKLKPDLLKKLEETDKGMTPEAAAEAMYKGIQSGQQHISGDLLTSIFRAGTRGITPNHNPLVDSVLALIAWIGIPIWRWTVDSAVKGHKKEHAEYLVKHGHVD</sequence>
<dbReference type="InterPro" id="IPR036291">
    <property type="entry name" value="NAD(P)-bd_dom_sf"/>
</dbReference>
<keyword evidence="1" id="KW-1133">Transmembrane helix</keyword>
<keyword evidence="1" id="KW-0472">Membrane</keyword>
<evidence type="ECO:0008006" key="4">
    <source>
        <dbReference type="Google" id="ProtNLM"/>
    </source>
</evidence>
<dbReference type="GO" id="GO:0047560">
    <property type="term" value="F:3-dehydrosphinganine reductase activity"/>
    <property type="evidence" value="ECO:0007669"/>
    <property type="project" value="TreeGrafter"/>
</dbReference>
<dbReference type="Gene3D" id="3.40.50.720">
    <property type="entry name" value="NAD(P)-binding Rossmann-like Domain"/>
    <property type="match status" value="1"/>
</dbReference>
<dbReference type="AlphaFoldDB" id="A0A8H3C7X7"/>
<dbReference type="GO" id="GO:0030148">
    <property type="term" value="P:sphingolipid biosynthetic process"/>
    <property type="evidence" value="ECO:0007669"/>
    <property type="project" value="TreeGrafter"/>
</dbReference>
<dbReference type="Pfam" id="PF00106">
    <property type="entry name" value="adh_short"/>
    <property type="match status" value="1"/>
</dbReference>
<evidence type="ECO:0000313" key="2">
    <source>
        <dbReference type="EMBL" id="CAE6476321.1"/>
    </source>
</evidence>
<dbReference type="PANTHER" id="PTHR43550">
    <property type="entry name" value="3-KETODIHYDROSPHINGOSINE REDUCTASE"/>
    <property type="match status" value="1"/>
</dbReference>
<comment type="caution">
    <text evidence="2">The sequence shown here is derived from an EMBL/GenBank/DDBJ whole genome shotgun (WGS) entry which is preliminary data.</text>
</comment>
<proteinExistence type="predicted"/>
<feature type="transmembrane region" description="Helical" evidence="1">
    <location>
        <begin position="6"/>
        <end position="26"/>
    </location>
</feature>
<dbReference type="Proteomes" id="UP000663840">
    <property type="component" value="Unassembled WGS sequence"/>
</dbReference>
<dbReference type="GO" id="GO:0006666">
    <property type="term" value="P:3-keto-sphinganine metabolic process"/>
    <property type="evidence" value="ECO:0007669"/>
    <property type="project" value="TreeGrafter"/>
</dbReference>
<gene>
    <name evidence="2" type="ORF">RDB_LOCUS124689</name>
</gene>
<reference evidence="2" key="1">
    <citation type="submission" date="2021-01" db="EMBL/GenBank/DDBJ databases">
        <authorList>
            <person name="Kaushik A."/>
        </authorList>
    </citation>
    <scope>NUCLEOTIDE SEQUENCE</scope>
    <source>
        <strain evidence="2">AG1-1A</strain>
    </source>
</reference>